<feature type="domain" description="FAS1" evidence="2">
    <location>
        <begin position="39"/>
        <end position="173"/>
    </location>
</feature>
<keyword evidence="1" id="KW-0732">Signal</keyword>
<keyword evidence="4" id="KW-1185">Reference proteome</keyword>
<proteinExistence type="predicted"/>
<dbReference type="EMBL" id="CP076129">
    <property type="protein sequence ID" value="QWG10185.1"/>
    <property type="molecule type" value="Genomic_DNA"/>
</dbReference>
<dbReference type="Pfam" id="PF02469">
    <property type="entry name" value="Fasciclin"/>
    <property type="match status" value="3"/>
</dbReference>
<feature type="signal peptide" evidence="1">
    <location>
        <begin position="1"/>
        <end position="23"/>
    </location>
</feature>
<dbReference type="RefSeq" id="WP_144075796.1">
    <property type="nucleotide sequence ID" value="NZ_CP076129.1"/>
</dbReference>
<feature type="domain" description="FAS1" evidence="2">
    <location>
        <begin position="307"/>
        <end position="442"/>
    </location>
</feature>
<dbReference type="InterPro" id="IPR050904">
    <property type="entry name" value="Adhesion/Biosynth-related"/>
</dbReference>
<feature type="domain" description="FAS1" evidence="2">
    <location>
        <begin position="178"/>
        <end position="306"/>
    </location>
</feature>
<dbReference type="PANTHER" id="PTHR10900:SF77">
    <property type="entry name" value="FI19380P1"/>
    <property type="match status" value="1"/>
</dbReference>
<evidence type="ECO:0000259" key="2">
    <source>
        <dbReference type="PROSITE" id="PS50213"/>
    </source>
</evidence>
<dbReference type="InterPro" id="IPR000782">
    <property type="entry name" value="FAS1_domain"/>
</dbReference>
<evidence type="ECO:0000313" key="4">
    <source>
        <dbReference type="Proteomes" id="UP000682802"/>
    </source>
</evidence>
<reference evidence="3 4" key="1">
    <citation type="submission" date="2021-05" db="EMBL/GenBank/DDBJ databases">
        <title>Comparative genomic studies on the polysaccharide-degrading batcterial strains of the Flammeovirga genus.</title>
        <authorList>
            <person name="Zewei F."/>
            <person name="Zheng Z."/>
            <person name="Yu L."/>
            <person name="Ruyue G."/>
            <person name="Yanhong M."/>
            <person name="Yuanyuan C."/>
            <person name="Jingyan G."/>
            <person name="Wenjun H."/>
        </authorList>
    </citation>
    <scope>NUCLEOTIDE SEQUENCE [LARGE SCALE GENOMIC DNA]</scope>
    <source>
        <strain evidence="3 4">YS10</strain>
    </source>
</reference>
<dbReference type="PROSITE" id="PS50213">
    <property type="entry name" value="FAS1"/>
    <property type="match status" value="3"/>
</dbReference>
<dbReference type="PROSITE" id="PS51257">
    <property type="entry name" value="PROKAR_LIPOPROTEIN"/>
    <property type="match status" value="1"/>
</dbReference>
<dbReference type="SUPFAM" id="SSF82153">
    <property type="entry name" value="FAS1 domain"/>
    <property type="match status" value="3"/>
</dbReference>
<feature type="chain" id="PRO_5045894980" evidence="1">
    <location>
        <begin position="24"/>
        <end position="446"/>
    </location>
</feature>
<dbReference type="Gene3D" id="2.30.180.10">
    <property type="entry name" value="FAS1 domain"/>
    <property type="match status" value="3"/>
</dbReference>
<accession>A0ABX8H2Y6</accession>
<dbReference type="Proteomes" id="UP000682802">
    <property type="component" value="Chromosome 2"/>
</dbReference>
<dbReference type="PANTHER" id="PTHR10900">
    <property type="entry name" value="PERIOSTIN-RELATED"/>
    <property type="match status" value="1"/>
</dbReference>
<evidence type="ECO:0000313" key="3">
    <source>
        <dbReference type="EMBL" id="QWG10185.1"/>
    </source>
</evidence>
<dbReference type="SMART" id="SM00554">
    <property type="entry name" value="FAS1"/>
    <property type="match status" value="3"/>
</dbReference>
<name>A0ABX8H2Y6_9BACT</name>
<sequence length="446" mass="45651">MKTLNLFKLVMIISLMFTFSACTEDNDDDPTTLPEVEADETIAGIASSTDDFSTLTSALDAANLVSVFQDPAGEYTVFAPTNAAFQSLLDAENGISSFDDISAQGLDKLLKHHVVAGKVYAADLSDGQMVETLAGTMLEVAISNGVVTVGGAQVATADVMASNGVIHVVSSVIVPTEALTIAQIAIGNGSFNSLVGALTTADLVTPFTLPTAEYTVFAPTDAAFEALGDAAANLTQEQLQRVLLHHVVSTEAFSSGLTDGQMIETLAGTKLEVSIANGVVMIGGATVAIADVDALNGVIHAIDQVLLPSTIADQATTAGLTSLLAALERAELTSTFATDGDTKFTVFAPTNDAFSALLTSLNTDLASLDLTTLGTVLNLHVIPSVIMYDDIPVGTTTVTTLGGGTIDVVKAQDGSVTVAGATVVTADVPASNGVVHVIDTVITPSN</sequence>
<evidence type="ECO:0000256" key="1">
    <source>
        <dbReference type="SAM" id="SignalP"/>
    </source>
</evidence>
<organism evidence="3 4">
    <name type="scientific">Flammeovirga kamogawensis</name>
    <dbReference type="NCBI Taxonomy" id="373891"/>
    <lineage>
        <taxon>Bacteria</taxon>
        <taxon>Pseudomonadati</taxon>
        <taxon>Bacteroidota</taxon>
        <taxon>Cytophagia</taxon>
        <taxon>Cytophagales</taxon>
        <taxon>Flammeovirgaceae</taxon>
        <taxon>Flammeovirga</taxon>
    </lineage>
</organism>
<gene>
    <name evidence="3" type="ORF">KM029_21110</name>
</gene>
<dbReference type="InterPro" id="IPR036378">
    <property type="entry name" value="FAS1_dom_sf"/>
</dbReference>
<protein>
    <submittedName>
        <fullName evidence="3">Fasciclin domain-containing protein</fullName>
    </submittedName>
</protein>